<feature type="compositionally biased region" description="Basic and acidic residues" evidence="1">
    <location>
        <begin position="7"/>
        <end position="43"/>
    </location>
</feature>
<gene>
    <name evidence="2" type="ORF">ABLO99_06455</name>
</gene>
<dbReference type="RefSeq" id="WP_349967308.1">
    <property type="nucleotide sequence ID" value="NZ_CP157942.1"/>
</dbReference>
<proteinExistence type="predicted"/>
<name>A0AAU7Q333_9RICK</name>
<feature type="compositionally biased region" description="Low complexity" evidence="1">
    <location>
        <begin position="44"/>
        <end position="62"/>
    </location>
</feature>
<organism evidence="2">
    <name type="scientific">Wolbachia endosymbiont of Armadillidium arcangelii</name>
    <dbReference type="NCBI Taxonomy" id="3158571"/>
    <lineage>
        <taxon>Bacteria</taxon>
        <taxon>Pseudomonadati</taxon>
        <taxon>Pseudomonadota</taxon>
        <taxon>Alphaproteobacteria</taxon>
        <taxon>Rickettsiales</taxon>
        <taxon>Anaplasmataceae</taxon>
        <taxon>Wolbachieae</taxon>
        <taxon>Wolbachia</taxon>
    </lineage>
</organism>
<protein>
    <submittedName>
        <fullName evidence="2">Uncharacterized protein</fullName>
    </submittedName>
</protein>
<sequence>MDSNNDPNKKAPDSERTRIEKKYLDLKRMDNFSERIKREEEQMKQNQSSSDKSGQGSSRGSK</sequence>
<accession>A0AAU7Q333</accession>
<dbReference type="AlphaFoldDB" id="A0AAU7Q333"/>
<evidence type="ECO:0000313" key="2">
    <source>
        <dbReference type="EMBL" id="XBS66831.1"/>
    </source>
</evidence>
<evidence type="ECO:0000256" key="1">
    <source>
        <dbReference type="SAM" id="MobiDB-lite"/>
    </source>
</evidence>
<feature type="region of interest" description="Disordered" evidence="1">
    <location>
        <begin position="1"/>
        <end position="62"/>
    </location>
</feature>
<reference evidence="2" key="1">
    <citation type="submission" date="2024-06" db="EMBL/GenBank/DDBJ databases">
        <authorList>
            <person name="Dussert Y."/>
            <person name="Peccoud J."/>
            <person name="Pigeault R."/>
        </authorList>
    </citation>
    <scope>NUCLEOTIDE SEQUENCE</scope>
    <source>
        <strain evidence="2">WArc</strain>
    </source>
</reference>
<dbReference type="EMBL" id="CP157942">
    <property type="protein sequence ID" value="XBS66831.1"/>
    <property type="molecule type" value="Genomic_DNA"/>
</dbReference>